<accession>A0A9P7DJJ4</accession>
<evidence type="ECO:0000256" key="1">
    <source>
        <dbReference type="SAM" id="MobiDB-lite"/>
    </source>
</evidence>
<dbReference type="GeneID" id="64600041"/>
<evidence type="ECO:0000313" key="3">
    <source>
        <dbReference type="Proteomes" id="UP000719766"/>
    </source>
</evidence>
<name>A0A9P7DJJ4_9AGAM</name>
<feature type="compositionally biased region" description="Low complexity" evidence="1">
    <location>
        <begin position="125"/>
        <end position="137"/>
    </location>
</feature>
<dbReference type="EMBL" id="JABBWE010000018">
    <property type="protein sequence ID" value="KAG1796665.1"/>
    <property type="molecule type" value="Genomic_DNA"/>
</dbReference>
<organism evidence="2 3">
    <name type="scientific">Suillus plorans</name>
    <dbReference type="NCBI Taxonomy" id="116603"/>
    <lineage>
        <taxon>Eukaryota</taxon>
        <taxon>Fungi</taxon>
        <taxon>Dikarya</taxon>
        <taxon>Basidiomycota</taxon>
        <taxon>Agaricomycotina</taxon>
        <taxon>Agaricomycetes</taxon>
        <taxon>Agaricomycetidae</taxon>
        <taxon>Boletales</taxon>
        <taxon>Suillineae</taxon>
        <taxon>Suillaceae</taxon>
        <taxon>Suillus</taxon>
    </lineage>
</organism>
<dbReference type="Proteomes" id="UP000719766">
    <property type="component" value="Unassembled WGS sequence"/>
</dbReference>
<proteinExistence type="predicted"/>
<reference evidence="2" key="1">
    <citation type="journal article" date="2020" name="New Phytol.">
        <title>Comparative genomics reveals dynamic genome evolution in host specialist ectomycorrhizal fungi.</title>
        <authorList>
            <person name="Lofgren L.A."/>
            <person name="Nguyen N.H."/>
            <person name="Vilgalys R."/>
            <person name="Ruytinx J."/>
            <person name="Liao H.L."/>
            <person name="Branco S."/>
            <person name="Kuo A."/>
            <person name="LaButti K."/>
            <person name="Lipzen A."/>
            <person name="Andreopoulos W."/>
            <person name="Pangilinan J."/>
            <person name="Riley R."/>
            <person name="Hundley H."/>
            <person name="Na H."/>
            <person name="Barry K."/>
            <person name="Grigoriev I.V."/>
            <person name="Stajich J.E."/>
            <person name="Kennedy P.G."/>
        </authorList>
    </citation>
    <scope>NUCLEOTIDE SEQUENCE</scope>
    <source>
        <strain evidence="2">S12</strain>
    </source>
</reference>
<feature type="region of interest" description="Disordered" evidence="1">
    <location>
        <begin position="88"/>
        <end position="258"/>
    </location>
</feature>
<comment type="caution">
    <text evidence="2">The sequence shown here is derived from an EMBL/GenBank/DDBJ whole genome shotgun (WGS) entry which is preliminary data.</text>
</comment>
<dbReference type="RefSeq" id="XP_041162022.1">
    <property type="nucleotide sequence ID" value="XM_041306277.1"/>
</dbReference>
<evidence type="ECO:0000313" key="2">
    <source>
        <dbReference type="EMBL" id="KAG1796665.1"/>
    </source>
</evidence>
<gene>
    <name evidence="2" type="ORF">HD556DRAFT_1441345</name>
</gene>
<dbReference type="OrthoDB" id="2682936at2759"/>
<feature type="compositionally biased region" description="Low complexity" evidence="1">
    <location>
        <begin position="152"/>
        <end position="164"/>
    </location>
</feature>
<sequence>MIPEAVQIFFDMCSEPDIDGYEADTSLCVSENWSERSDTPFLSSSDDLLLDPAYWKANPEKESLMRQRIFGQVTTTVLAPVCDLESITEPESEPDAHNLTPKAPPAVLAPICDSDSITEPESEPDAPTTAPPTVLAPVCDSDSITEPESEPDAPTTAPPTVLAPVCDSDSITEPESEPDTPTTAPPTVLAPVCDSDSITEPESEPDAPTTAPPTVLAPICDSDSITEPESEPDAHNLEPTVATPVHKPIFATPSPPPPTSIYWKYVSKEEDAAWYDRSGNDDRFRAVREIKRELQALCDSK</sequence>
<dbReference type="AlphaFoldDB" id="A0A9P7DJJ4"/>
<feature type="compositionally biased region" description="Low complexity" evidence="1">
    <location>
        <begin position="206"/>
        <end position="218"/>
    </location>
</feature>
<keyword evidence="3" id="KW-1185">Reference proteome</keyword>
<protein>
    <submittedName>
        <fullName evidence="2">Uncharacterized protein</fullName>
    </submittedName>
</protein>